<keyword evidence="2" id="KW-0732">Signal</keyword>
<keyword evidence="4" id="KW-0418">Kinase</keyword>
<dbReference type="AlphaFoldDB" id="A0A1I0TDI1"/>
<dbReference type="Gene3D" id="3.30.565.10">
    <property type="entry name" value="Histidine kinase-like ATPase, C-terminal domain"/>
    <property type="match status" value="1"/>
</dbReference>
<organism evidence="4 5">
    <name type="scientific">Pedobacter suwonensis</name>
    <dbReference type="NCBI Taxonomy" id="332999"/>
    <lineage>
        <taxon>Bacteria</taxon>
        <taxon>Pseudomonadati</taxon>
        <taxon>Bacteroidota</taxon>
        <taxon>Sphingobacteriia</taxon>
        <taxon>Sphingobacteriales</taxon>
        <taxon>Sphingobacteriaceae</taxon>
        <taxon>Pedobacter</taxon>
    </lineage>
</organism>
<feature type="chain" id="PRO_5011503688" evidence="2">
    <location>
        <begin position="19"/>
        <end position="556"/>
    </location>
</feature>
<dbReference type="InterPro" id="IPR050640">
    <property type="entry name" value="Bact_2-comp_sensor_kinase"/>
</dbReference>
<gene>
    <name evidence="4" type="ORF">SAMN04488511_108213</name>
</gene>
<name>A0A1I0TDI1_9SPHI</name>
<accession>A0A1I0TDI1</accession>
<dbReference type="PANTHER" id="PTHR34220:SF7">
    <property type="entry name" value="SENSOR HISTIDINE KINASE YPDA"/>
    <property type="match status" value="1"/>
</dbReference>
<proteinExistence type="predicted"/>
<dbReference type="Proteomes" id="UP000198836">
    <property type="component" value="Unassembled WGS sequence"/>
</dbReference>
<dbReference type="SUPFAM" id="SSF55874">
    <property type="entry name" value="ATPase domain of HSP90 chaperone/DNA topoisomerase II/histidine kinase"/>
    <property type="match status" value="1"/>
</dbReference>
<keyword evidence="1" id="KW-1133">Transmembrane helix</keyword>
<dbReference type="InterPro" id="IPR036890">
    <property type="entry name" value="HATPase_C_sf"/>
</dbReference>
<feature type="domain" description="Histidine kinase/HSP90-like ATPase" evidence="3">
    <location>
        <begin position="453"/>
        <end position="556"/>
    </location>
</feature>
<dbReference type="Pfam" id="PF02518">
    <property type="entry name" value="HATPase_c"/>
    <property type="match status" value="1"/>
</dbReference>
<dbReference type="EMBL" id="FOJM01000008">
    <property type="protein sequence ID" value="SFA49799.1"/>
    <property type="molecule type" value="Genomic_DNA"/>
</dbReference>
<dbReference type="OrthoDB" id="9809670at2"/>
<protein>
    <submittedName>
        <fullName evidence="4">Histidine kinase</fullName>
    </submittedName>
</protein>
<keyword evidence="5" id="KW-1185">Reference proteome</keyword>
<dbReference type="InterPro" id="IPR010559">
    <property type="entry name" value="Sig_transdc_His_kin_internal"/>
</dbReference>
<evidence type="ECO:0000313" key="4">
    <source>
        <dbReference type="EMBL" id="SFA49799.1"/>
    </source>
</evidence>
<keyword evidence="4" id="KW-0808">Transferase</keyword>
<evidence type="ECO:0000259" key="3">
    <source>
        <dbReference type="SMART" id="SM00387"/>
    </source>
</evidence>
<reference evidence="5" key="1">
    <citation type="submission" date="2016-10" db="EMBL/GenBank/DDBJ databases">
        <authorList>
            <person name="Varghese N."/>
            <person name="Submissions S."/>
        </authorList>
    </citation>
    <scope>NUCLEOTIDE SEQUENCE [LARGE SCALE GENOMIC DNA]</scope>
    <source>
        <strain evidence="5">DSM 18130</strain>
    </source>
</reference>
<dbReference type="Pfam" id="PF06580">
    <property type="entry name" value="His_kinase"/>
    <property type="match status" value="1"/>
</dbReference>
<dbReference type="InterPro" id="IPR003594">
    <property type="entry name" value="HATPase_dom"/>
</dbReference>
<feature type="transmembrane region" description="Helical" evidence="1">
    <location>
        <begin position="322"/>
        <end position="341"/>
    </location>
</feature>
<keyword evidence="1" id="KW-0472">Membrane</keyword>
<feature type="signal peptide" evidence="2">
    <location>
        <begin position="1"/>
        <end position="18"/>
    </location>
</feature>
<dbReference type="RefSeq" id="WP_090983707.1">
    <property type="nucleotide sequence ID" value="NZ_FOJM01000008.1"/>
</dbReference>
<evidence type="ECO:0000313" key="5">
    <source>
        <dbReference type="Proteomes" id="UP000198836"/>
    </source>
</evidence>
<sequence>MKKIIYFFLFCLPLLCFSQEKNDIFLSEANGNPTYYRISRPNSDCPVLLRVDEKTKWISFSNHESGDTLKNNVFLGEAKTIHLEMRIHKDSLRYYRYSVIKNDSVYLVDDAIPRKINFKWPKGSDFPEYFTMSLGDYNVVGKKIVVKIYKLPQKFKVNTIVIYNQPLLLPKVLTKSLFLESINTKGLSVSEITKMMIKRGRESFFLKRQPLNDGETITISDSIKLMSIGIENTGVNFIYKVKITRYGSDYPEETVLTTSDWDNSYISVDAEYFKKPGNYMVTIAPELRSLDIPRGASLTLPLTSFNFIVIDKRAKLFTAKELFLISIIIGGFVGLISVLILNNRKKRAATQLAQKSQEKEIAKLQLESVRSQLNPHFLFNALAGIQNLMNKNEVDNANRYLTKFARLTRNVLDHKDLISLTAEKMLLDDYLQMEQLRFGFQYNISASPDLDVENIEIPAMLLQPFLENAVKYGVAEKGSNGQIEINFIKVDADLILSITDNGTGFDTAKNYDGLGLALSKNRISLLNSIYKETLFMLDIQSGGNGTTVKITLTQWL</sequence>
<dbReference type="PANTHER" id="PTHR34220">
    <property type="entry name" value="SENSOR HISTIDINE KINASE YPDA"/>
    <property type="match status" value="1"/>
</dbReference>
<dbReference type="GO" id="GO:0016020">
    <property type="term" value="C:membrane"/>
    <property type="evidence" value="ECO:0007669"/>
    <property type="project" value="InterPro"/>
</dbReference>
<dbReference type="GO" id="GO:0000155">
    <property type="term" value="F:phosphorelay sensor kinase activity"/>
    <property type="evidence" value="ECO:0007669"/>
    <property type="project" value="InterPro"/>
</dbReference>
<evidence type="ECO:0000256" key="2">
    <source>
        <dbReference type="SAM" id="SignalP"/>
    </source>
</evidence>
<evidence type="ECO:0000256" key="1">
    <source>
        <dbReference type="SAM" id="Phobius"/>
    </source>
</evidence>
<keyword evidence="1" id="KW-0812">Transmembrane</keyword>
<dbReference type="SMART" id="SM00387">
    <property type="entry name" value="HATPase_c"/>
    <property type="match status" value="1"/>
</dbReference>
<dbReference type="STRING" id="332999.SAMN04488511_108213"/>